<comment type="catalytic activity">
    <reaction evidence="14">
        <text>a CDP-1,2-diacyl-sn-glycerol + sn-glycerol 3-phosphate = a 1,2-diacyl-sn-glycero-3-phospho-(1'-sn-glycero-3'-phosphate) + CMP + H(+)</text>
        <dbReference type="Rhea" id="RHEA:12593"/>
        <dbReference type="ChEBI" id="CHEBI:15378"/>
        <dbReference type="ChEBI" id="CHEBI:57597"/>
        <dbReference type="ChEBI" id="CHEBI:58332"/>
        <dbReference type="ChEBI" id="CHEBI:60110"/>
        <dbReference type="ChEBI" id="CHEBI:60377"/>
        <dbReference type="EC" id="2.7.8.5"/>
    </reaction>
</comment>
<dbReference type="AlphaFoldDB" id="A0A432Z555"/>
<evidence type="ECO:0000256" key="8">
    <source>
        <dbReference type="ARBA" id="ARBA00022692"/>
    </source>
</evidence>
<keyword evidence="8 17" id="KW-0812">Transmembrane</keyword>
<evidence type="ECO:0000313" key="19">
    <source>
        <dbReference type="Proteomes" id="UP000288058"/>
    </source>
</evidence>
<evidence type="ECO:0000256" key="16">
    <source>
        <dbReference type="RuleBase" id="RU003750"/>
    </source>
</evidence>
<dbReference type="RefSeq" id="WP_126779191.1">
    <property type="nucleotide sequence ID" value="NZ_PIQC01000001.1"/>
</dbReference>
<evidence type="ECO:0000256" key="1">
    <source>
        <dbReference type="ARBA" id="ARBA00004141"/>
    </source>
</evidence>
<dbReference type="InterPro" id="IPR004570">
    <property type="entry name" value="Phosphatidylglycerol_P_synth"/>
</dbReference>
<gene>
    <name evidence="18" type="primary">pgsA</name>
    <name evidence="18" type="ORF">CWI78_00450</name>
</gene>
<comment type="pathway">
    <text evidence="2">Phospholipid metabolism; phosphatidylglycerol biosynthesis; phosphatidylglycerol from CDP-diacylglycerol: step 1/2.</text>
</comment>
<keyword evidence="13" id="KW-1208">Phospholipid metabolism</keyword>
<dbReference type="InterPro" id="IPR000462">
    <property type="entry name" value="CDP-OH_P_trans"/>
</dbReference>
<accession>A0A432Z555</accession>
<dbReference type="EC" id="2.7.8.5" evidence="4 15"/>
<dbReference type="PANTHER" id="PTHR14269:SF62">
    <property type="entry name" value="CDP-DIACYLGLYCEROL--GLYCEROL-3-PHOSPHATE 3-PHOSPHATIDYLTRANSFERASE 1, CHLOROPLASTIC"/>
    <property type="match status" value="1"/>
</dbReference>
<protein>
    <recommendedName>
        <fullName evidence="5 15">CDP-diacylglycerol--glycerol-3-phosphate 3-phosphatidyltransferase</fullName>
        <ecNumber evidence="4 15">2.7.8.5</ecNumber>
    </recommendedName>
</protein>
<dbReference type="GO" id="GO:0046474">
    <property type="term" value="P:glycerophospholipid biosynthetic process"/>
    <property type="evidence" value="ECO:0007669"/>
    <property type="project" value="TreeGrafter"/>
</dbReference>
<organism evidence="18 19">
    <name type="scientific">Idiomarina ramblicola</name>
    <dbReference type="NCBI Taxonomy" id="263724"/>
    <lineage>
        <taxon>Bacteria</taxon>
        <taxon>Pseudomonadati</taxon>
        <taxon>Pseudomonadota</taxon>
        <taxon>Gammaproteobacteria</taxon>
        <taxon>Alteromonadales</taxon>
        <taxon>Idiomarinaceae</taxon>
        <taxon>Idiomarina</taxon>
    </lineage>
</organism>
<evidence type="ECO:0000256" key="4">
    <source>
        <dbReference type="ARBA" id="ARBA00013170"/>
    </source>
</evidence>
<feature type="transmembrane region" description="Helical" evidence="17">
    <location>
        <begin position="33"/>
        <end position="53"/>
    </location>
</feature>
<dbReference type="EMBL" id="PIQC01000001">
    <property type="protein sequence ID" value="RUO72949.1"/>
    <property type="molecule type" value="Genomic_DNA"/>
</dbReference>
<dbReference type="Proteomes" id="UP000288058">
    <property type="component" value="Unassembled WGS sequence"/>
</dbReference>
<evidence type="ECO:0000256" key="3">
    <source>
        <dbReference type="ARBA" id="ARBA00010441"/>
    </source>
</evidence>
<evidence type="ECO:0000256" key="9">
    <source>
        <dbReference type="ARBA" id="ARBA00022989"/>
    </source>
</evidence>
<dbReference type="PIRSF" id="PIRSF000847">
    <property type="entry name" value="Phos_ph_gly_syn"/>
    <property type="match status" value="1"/>
</dbReference>
<evidence type="ECO:0000256" key="10">
    <source>
        <dbReference type="ARBA" id="ARBA00023098"/>
    </source>
</evidence>
<name>A0A432Z555_9GAMM</name>
<evidence type="ECO:0000256" key="6">
    <source>
        <dbReference type="ARBA" id="ARBA00022516"/>
    </source>
</evidence>
<feature type="transmembrane region" description="Helical" evidence="17">
    <location>
        <begin position="155"/>
        <end position="172"/>
    </location>
</feature>
<dbReference type="OrthoDB" id="9796672at2"/>
<keyword evidence="10" id="KW-0443">Lipid metabolism</keyword>
<evidence type="ECO:0000256" key="15">
    <source>
        <dbReference type="NCBIfam" id="TIGR00560"/>
    </source>
</evidence>
<evidence type="ECO:0000256" key="12">
    <source>
        <dbReference type="ARBA" id="ARBA00023209"/>
    </source>
</evidence>
<dbReference type="NCBIfam" id="TIGR00560">
    <property type="entry name" value="pgsA"/>
    <property type="match status" value="1"/>
</dbReference>
<sequence length="182" mass="20973">MKWNIPNILTSFRIALIPVFLVIFYLPMEDARFWAAFIFWLAAITDALDGYIARRFNQFTKFGEFLDPVADKAMVVAALVVIVEDYNSAFITIPALTMICRELIVSALREWMAQSGNRAKVAVSSLGKWKTVAQMIALIGLLWNANIYIYWLSMFLFYAAFVLTLWSMWEYLRGASKELTRK</sequence>
<evidence type="ECO:0000256" key="17">
    <source>
        <dbReference type="SAM" id="Phobius"/>
    </source>
</evidence>
<keyword evidence="19" id="KW-1185">Reference proteome</keyword>
<evidence type="ECO:0000256" key="7">
    <source>
        <dbReference type="ARBA" id="ARBA00022679"/>
    </source>
</evidence>
<dbReference type="PANTHER" id="PTHR14269">
    <property type="entry name" value="CDP-DIACYLGLYCEROL--GLYCEROL-3-PHOSPHATE 3-PHOSPHATIDYLTRANSFERASE-RELATED"/>
    <property type="match status" value="1"/>
</dbReference>
<keyword evidence="12" id="KW-0594">Phospholipid biosynthesis</keyword>
<proteinExistence type="inferred from homology"/>
<evidence type="ECO:0000256" key="2">
    <source>
        <dbReference type="ARBA" id="ARBA00005042"/>
    </source>
</evidence>
<evidence type="ECO:0000256" key="13">
    <source>
        <dbReference type="ARBA" id="ARBA00023264"/>
    </source>
</evidence>
<keyword evidence="11 17" id="KW-0472">Membrane</keyword>
<comment type="caution">
    <text evidence="18">The sequence shown here is derived from an EMBL/GenBank/DDBJ whole genome shotgun (WGS) entry which is preliminary data.</text>
</comment>
<dbReference type="Gene3D" id="1.20.120.1760">
    <property type="match status" value="1"/>
</dbReference>
<comment type="similarity">
    <text evidence="3 16">Belongs to the CDP-alcohol phosphatidyltransferase class-I family.</text>
</comment>
<feature type="transmembrane region" description="Helical" evidence="17">
    <location>
        <begin position="129"/>
        <end position="149"/>
    </location>
</feature>
<evidence type="ECO:0000256" key="11">
    <source>
        <dbReference type="ARBA" id="ARBA00023136"/>
    </source>
</evidence>
<dbReference type="Pfam" id="PF01066">
    <property type="entry name" value="CDP-OH_P_transf"/>
    <property type="match status" value="1"/>
</dbReference>
<comment type="subcellular location">
    <subcellularLocation>
        <location evidence="1">Membrane</location>
        <topology evidence="1">Multi-pass membrane protein</topology>
    </subcellularLocation>
</comment>
<dbReference type="GO" id="GO:0005886">
    <property type="term" value="C:plasma membrane"/>
    <property type="evidence" value="ECO:0007669"/>
    <property type="project" value="TreeGrafter"/>
</dbReference>
<feature type="transmembrane region" description="Helical" evidence="17">
    <location>
        <begin position="7"/>
        <end position="27"/>
    </location>
</feature>
<keyword evidence="9 17" id="KW-1133">Transmembrane helix</keyword>
<reference evidence="19" key="1">
    <citation type="journal article" date="2018" name="Front. Microbiol.">
        <title>Genome-Based Analysis Reveals the Taxonomy and Diversity of the Family Idiomarinaceae.</title>
        <authorList>
            <person name="Liu Y."/>
            <person name="Lai Q."/>
            <person name="Shao Z."/>
        </authorList>
    </citation>
    <scope>NUCLEOTIDE SEQUENCE [LARGE SCALE GENOMIC DNA]</scope>
    <source>
        <strain evidence="19">R22</strain>
    </source>
</reference>
<dbReference type="InterPro" id="IPR043130">
    <property type="entry name" value="CDP-OH_PTrfase_TM_dom"/>
</dbReference>
<evidence type="ECO:0000256" key="5">
    <source>
        <dbReference type="ARBA" id="ARBA00014944"/>
    </source>
</evidence>
<dbReference type="InterPro" id="IPR050324">
    <property type="entry name" value="CDP-alcohol_PTase-I"/>
</dbReference>
<evidence type="ECO:0000313" key="18">
    <source>
        <dbReference type="EMBL" id="RUO72949.1"/>
    </source>
</evidence>
<evidence type="ECO:0000256" key="14">
    <source>
        <dbReference type="ARBA" id="ARBA00048586"/>
    </source>
</evidence>
<keyword evidence="6" id="KW-0444">Lipid biosynthesis</keyword>
<dbReference type="GO" id="GO:0008444">
    <property type="term" value="F:CDP-diacylglycerol-glycerol-3-phosphate 3-phosphatidyltransferase activity"/>
    <property type="evidence" value="ECO:0007669"/>
    <property type="project" value="UniProtKB-UniRule"/>
</dbReference>
<dbReference type="PROSITE" id="PS00379">
    <property type="entry name" value="CDP_ALCOHOL_P_TRANSF"/>
    <property type="match status" value="1"/>
</dbReference>
<dbReference type="InterPro" id="IPR048254">
    <property type="entry name" value="CDP_ALCOHOL_P_TRANSF_CS"/>
</dbReference>
<keyword evidence="7 16" id="KW-0808">Transferase</keyword>